<evidence type="ECO:0000313" key="1">
    <source>
        <dbReference type="EMBL" id="MBX68483.1"/>
    </source>
</evidence>
<reference evidence="1" key="1">
    <citation type="submission" date="2018-02" db="EMBL/GenBank/DDBJ databases">
        <title>Rhizophora mucronata_Transcriptome.</title>
        <authorList>
            <person name="Meera S.P."/>
            <person name="Sreeshan A."/>
            <person name="Augustine A."/>
        </authorList>
    </citation>
    <scope>NUCLEOTIDE SEQUENCE</scope>
    <source>
        <tissue evidence="1">Leaf</tissue>
    </source>
</reference>
<organism evidence="1">
    <name type="scientific">Rhizophora mucronata</name>
    <name type="common">Asiatic mangrove</name>
    <dbReference type="NCBI Taxonomy" id="61149"/>
    <lineage>
        <taxon>Eukaryota</taxon>
        <taxon>Viridiplantae</taxon>
        <taxon>Streptophyta</taxon>
        <taxon>Embryophyta</taxon>
        <taxon>Tracheophyta</taxon>
        <taxon>Spermatophyta</taxon>
        <taxon>Magnoliopsida</taxon>
        <taxon>eudicotyledons</taxon>
        <taxon>Gunneridae</taxon>
        <taxon>Pentapetalae</taxon>
        <taxon>rosids</taxon>
        <taxon>fabids</taxon>
        <taxon>Malpighiales</taxon>
        <taxon>Rhizophoraceae</taxon>
        <taxon>Rhizophora</taxon>
    </lineage>
</organism>
<dbReference type="EMBL" id="GGEC01087999">
    <property type="protein sequence ID" value="MBX68483.1"/>
    <property type="molecule type" value="Transcribed_RNA"/>
</dbReference>
<protein>
    <submittedName>
        <fullName evidence="1">Uncharacterized protein</fullName>
    </submittedName>
</protein>
<proteinExistence type="predicted"/>
<sequence length="36" mass="4435">MLLLLTTHFYIILVKIKDNQRGILQENFETYRLRIQ</sequence>
<name>A0A2P2QNC3_RHIMU</name>
<accession>A0A2P2QNC3</accession>
<dbReference type="AlphaFoldDB" id="A0A2P2QNC3"/>